<evidence type="ECO:0000256" key="6">
    <source>
        <dbReference type="ARBA" id="ARBA00023180"/>
    </source>
</evidence>
<dbReference type="GO" id="GO:0016042">
    <property type="term" value="P:lipid catabolic process"/>
    <property type="evidence" value="ECO:0007669"/>
    <property type="project" value="UniProtKB-KW"/>
</dbReference>
<evidence type="ECO:0000313" key="11">
    <source>
        <dbReference type="Proteomes" id="UP000032304"/>
    </source>
</evidence>
<dbReference type="GO" id="GO:0009739">
    <property type="term" value="P:response to gibberellin"/>
    <property type="evidence" value="ECO:0007669"/>
    <property type="project" value="EnsemblPlants"/>
</dbReference>
<feature type="domain" description="Partial AB-hydrolase lipase" evidence="9">
    <location>
        <begin position="44"/>
        <end position="102"/>
    </location>
</feature>
<keyword evidence="6" id="KW-0325">Glycoprotein</keyword>
<gene>
    <name evidence="10" type="ORF">B456_008G022600</name>
</gene>
<keyword evidence="4 7" id="KW-0442">Lipid degradation</keyword>
<dbReference type="GO" id="GO:2000033">
    <property type="term" value="P:regulation of seed dormancy process"/>
    <property type="evidence" value="ECO:0007669"/>
    <property type="project" value="EnsemblPlants"/>
</dbReference>
<protein>
    <recommendedName>
        <fullName evidence="7">Lipase</fullName>
    </recommendedName>
</protein>
<dbReference type="PIRSF" id="PIRSF000862">
    <property type="entry name" value="Steryl_ester_lip"/>
    <property type="match status" value="1"/>
</dbReference>
<evidence type="ECO:0000259" key="9">
    <source>
        <dbReference type="Pfam" id="PF04083"/>
    </source>
</evidence>
<evidence type="ECO:0000256" key="5">
    <source>
        <dbReference type="ARBA" id="ARBA00023098"/>
    </source>
</evidence>
<evidence type="ECO:0000313" key="10">
    <source>
        <dbReference type="EMBL" id="KJB47354.1"/>
    </source>
</evidence>
<reference evidence="10 11" key="1">
    <citation type="journal article" date="2012" name="Nature">
        <title>Repeated polyploidization of Gossypium genomes and the evolution of spinnable cotton fibres.</title>
        <authorList>
            <person name="Paterson A.H."/>
            <person name="Wendel J.F."/>
            <person name="Gundlach H."/>
            <person name="Guo H."/>
            <person name="Jenkins J."/>
            <person name="Jin D."/>
            <person name="Llewellyn D."/>
            <person name="Showmaker K.C."/>
            <person name="Shu S."/>
            <person name="Udall J."/>
            <person name="Yoo M.J."/>
            <person name="Byers R."/>
            <person name="Chen W."/>
            <person name="Doron-Faigenboim A."/>
            <person name="Duke M.V."/>
            <person name="Gong L."/>
            <person name="Grimwood J."/>
            <person name="Grover C."/>
            <person name="Grupp K."/>
            <person name="Hu G."/>
            <person name="Lee T.H."/>
            <person name="Li J."/>
            <person name="Lin L."/>
            <person name="Liu T."/>
            <person name="Marler B.S."/>
            <person name="Page J.T."/>
            <person name="Roberts A.W."/>
            <person name="Romanel E."/>
            <person name="Sanders W.S."/>
            <person name="Szadkowski E."/>
            <person name="Tan X."/>
            <person name="Tang H."/>
            <person name="Xu C."/>
            <person name="Wang J."/>
            <person name="Wang Z."/>
            <person name="Zhang D."/>
            <person name="Zhang L."/>
            <person name="Ashrafi H."/>
            <person name="Bedon F."/>
            <person name="Bowers J.E."/>
            <person name="Brubaker C.L."/>
            <person name="Chee P.W."/>
            <person name="Das S."/>
            <person name="Gingle A.R."/>
            <person name="Haigler C.H."/>
            <person name="Harker D."/>
            <person name="Hoffmann L.V."/>
            <person name="Hovav R."/>
            <person name="Jones D.C."/>
            <person name="Lemke C."/>
            <person name="Mansoor S."/>
            <person name="ur Rahman M."/>
            <person name="Rainville L.N."/>
            <person name="Rambani A."/>
            <person name="Reddy U.K."/>
            <person name="Rong J.K."/>
            <person name="Saranga Y."/>
            <person name="Scheffler B.E."/>
            <person name="Scheffler J.A."/>
            <person name="Stelly D.M."/>
            <person name="Triplett B.A."/>
            <person name="Van Deynze A."/>
            <person name="Vaslin M.F."/>
            <person name="Waghmare V.N."/>
            <person name="Walford S.A."/>
            <person name="Wright R.J."/>
            <person name="Zaki E.A."/>
            <person name="Zhang T."/>
            <person name="Dennis E.S."/>
            <person name="Mayer K.F."/>
            <person name="Peterson D.G."/>
            <person name="Rokhsar D.S."/>
            <person name="Wang X."/>
            <person name="Schmutz J."/>
        </authorList>
    </citation>
    <scope>NUCLEOTIDE SEQUENCE [LARGE SCALE GENOMIC DNA]</scope>
</reference>
<dbReference type="Proteomes" id="UP000032304">
    <property type="component" value="Chromosome 8"/>
</dbReference>
<evidence type="ECO:0000256" key="8">
    <source>
        <dbReference type="SAM" id="SignalP"/>
    </source>
</evidence>
<keyword evidence="11" id="KW-1185">Reference proteome</keyword>
<dbReference type="eggNOG" id="KOG2624">
    <property type="taxonomic scope" value="Eukaryota"/>
</dbReference>
<sequence length="423" mass="47411">MDKFPAFLLLPFLCFFHSLFLSDADVTGNSSDPGLTLSAESLCAQLIEPNGYFCTEHTVQTKDGYLLALQRISSPSGDLKVQQGHPVLLQHGLFMAGDAWFLDSTEQSLGFILADQGFDVWVGNVRGTRWSHGHISLLDTDKEFWEWSWQELALYDLAEMLHYIHAITSSKIFIVGHSQGTIMSLAALTQPDIVEMVEAAALLSPISYLEHVSAPLVLRMVAMHLDQMVLALGLHQLNFRSDVLVNLVDSLCDDHVDCTDFLSSITGQNCCFNKTRMNFYLEYEPHPSSVKNLRHLFQMIRQGTFSQYDYGILKNLLIYGQFKPPAFDLSSIPKSLPMWMSFGGNDALADATDVQRTLEELSSKPELLYLDNYGAASLVEDTIIVGASLQSEETLAEVMTEDRSYNLTADLRSVFFVKDRLLH</sequence>
<keyword evidence="2 8" id="KW-0732">Signal</keyword>
<organism evidence="10 11">
    <name type="scientific">Gossypium raimondii</name>
    <name type="common">Peruvian cotton</name>
    <name type="synonym">Gossypium klotzschianum subsp. raimondii</name>
    <dbReference type="NCBI Taxonomy" id="29730"/>
    <lineage>
        <taxon>Eukaryota</taxon>
        <taxon>Viridiplantae</taxon>
        <taxon>Streptophyta</taxon>
        <taxon>Embryophyta</taxon>
        <taxon>Tracheophyta</taxon>
        <taxon>Spermatophyta</taxon>
        <taxon>Magnoliopsida</taxon>
        <taxon>eudicotyledons</taxon>
        <taxon>Gunneridae</taxon>
        <taxon>Pentapetalae</taxon>
        <taxon>rosids</taxon>
        <taxon>malvids</taxon>
        <taxon>Malvales</taxon>
        <taxon>Malvaceae</taxon>
        <taxon>Malvoideae</taxon>
        <taxon>Gossypium</taxon>
    </lineage>
</organism>
<evidence type="ECO:0000256" key="2">
    <source>
        <dbReference type="ARBA" id="ARBA00022729"/>
    </source>
</evidence>
<keyword evidence="5" id="KW-0443">Lipid metabolism</keyword>
<comment type="similarity">
    <text evidence="1 7">Belongs to the AB hydrolase superfamily. Lipase family.</text>
</comment>
<keyword evidence="3 7" id="KW-0378">Hydrolase</keyword>
<dbReference type="InterPro" id="IPR029058">
    <property type="entry name" value="AB_hydrolase_fold"/>
</dbReference>
<dbReference type="Gene3D" id="3.40.50.1820">
    <property type="entry name" value="alpha/beta hydrolase"/>
    <property type="match status" value="1"/>
</dbReference>
<dbReference type="PANTHER" id="PTHR11005">
    <property type="entry name" value="LYSOSOMAL ACID LIPASE-RELATED"/>
    <property type="match status" value="1"/>
</dbReference>
<dbReference type="GO" id="GO:0004806">
    <property type="term" value="F:triacylglycerol lipase activity"/>
    <property type="evidence" value="ECO:0007669"/>
    <property type="project" value="EnsemblPlants"/>
</dbReference>
<dbReference type="Gramene" id="KJB47354">
    <property type="protein sequence ID" value="KJB47354"/>
    <property type="gene ID" value="B456_008G022600"/>
</dbReference>
<dbReference type="FunFam" id="3.40.50.1820:FF:000057">
    <property type="entry name" value="Lipase"/>
    <property type="match status" value="1"/>
</dbReference>
<proteinExistence type="inferred from homology"/>
<evidence type="ECO:0000256" key="1">
    <source>
        <dbReference type="ARBA" id="ARBA00010701"/>
    </source>
</evidence>
<feature type="chain" id="PRO_5002251226" description="Lipase" evidence="8">
    <location>
        <begin position="25"/>
        <end position="423"/>
    </location>
</feature>
<dbReference type="EMBL" id="CM001747">
    <property type="protein sequence ID" value="KJB47354.1"/>
    <property type="molecule type" value="Genomic_DNA"/>
</dbReference>
<evidence type="ECO:0000256" key="7">
    <source>
        <dbReference type="PIRNR" id="PIRNR000862"/>
    </source>
</evidence>
<dbReference type="AlphaFoldDB" id="A0A0D2STC2"/>
<dbReference type="SUPFAM" id="SSF53474">
    <property type="entry name" value="alpha/beta-Hydrolases"/>
    <property type="match status" value="1"/>
</dbReference>
<name>A0A0D2STC2_GOSRA</name>
<evidence type="ECO:0000256" key="4">
    <source>
        <dbReference type="ARBA" id="ARBA00022963"/>
    </source>
</evidence>
<dbReference type="GO" id="GO:0010029">
    <property type="term" value="P:regulation of seed germination"/>
    <property type="evidence" value="ECO:0007669"/>
    <property type="project" value="EnsemblPlants"/>
</dbReference>
<dbReference type="InterPro" id="IPR006693">
    <property type="entry name" value="AB_hydrolase_lipase"/>
</dbReference>
<evidence type="ECO:0000256" key="3">
    <source>
        <dbReference type="ARBA" id="ARBA00022801"/>
    </source>
</evidence>
<accession>A0A0D2STC2</accession>
<dbReference type="InterPro" id="IPR025483">
    <property type="entry name" value="Lipase_euk"/>
</dbReference>
<feature type="signal peptide" evidence="8">
    <location>
        <begin position="1"/>
        <end position="24"/>
    </location>
</feature>
<dbReference type="STRING" id="29730.A0A0D2STC2"/>
<dbReference type="Pfam" id="PF04083">
    <property type="entry name" value="Abhydro_lipase"/>
    <property type="match status" value="1"/>
</dbReference>